<dbReference type="InterPro" id="IPR025525">
    <property type="entry name" value="hAT-like_transposase_RNase-H"/>
</dbReference>
<dbReference type="GO" id="GO:0046983">
    <property type="term" value="F:protein dimerization activity"/>
    <property type="evidence" value="ECO:0007669"/>
    <property type="project" value="InterPro"/>
</dbReference>
<keyword evidence="4" id="KW-0862">Zinc</keyword>
<evidence type="ECO:0000256" key="7">
    <source>
        <dbReference type="SAM" id="MobiDB-lite"/>
    </source>
</evidence>
<dbReference type="InterPro" id="IPR052035">
    <property type="entry name" value="ZnF_BED_domain_contain"/>
</dbReference>
<feature type="domain" description="HAT C-terminal dimerisation" evidence="8">
    <location>
        <begin position="560"/>
        <end position="636"/>
    </location>
</feature>
<keyword evidence="6" id="KW-0539">Nucleus</keyword>
<proteinExistence type="predicted"/>
<dbReference type="PANTHER" id="PTHR46481:SF10">
    <property type="entry name" value="ZINC FINGER BED DOMAIN-CONTAINING PROTEIN 39"/>
    <property type="match status" value="1"/>
</dbReference>
<evidence type="ECO:0000256" key="2">
    <source>
        <dbReference type="ARBA" id="ARBA00022723"/>
    </source>
</evidence>
<comment type="caution">
    <text evidence="10">The sequence shown here is derived from an EMBL/GenBank/DDBJ whole genome shotgun (WGS) entry which is preliminary data.</text>
</comment>
<gene>
    <name evidence="10" type="ORF">OXX778_LOCUS12938</name>
</gene>
<evidence type="ECO:0000313" key="11">
    <source>
        <dbReference type="Proteomes" id="UP000663879"/>
    </source>
</evidence>
<dbReference type="GO" id="GO:0003677">
    <property type="term" value="F:DNA binding"/>
    <property type="evidence" value="ECO:0007669"/>
    <property type="project" value="UniProtKB-KW"/>
</dbReference>
<dbReference type="Pfam" id="PF05699">
    <property type="entry name" value="Dimer_Tnp_hAT"/>
    <property type="match status" value="1"/>
</dbReference>
<dbReference type="Proteomes" id="UP000663879">
    <property type="component" value="Unassembled WGS sequence"/>
</dbReference>
<keyword evidence="5" id="KW-0238">DNA-binding</keyword>
<protein>
    <submittedName>
        <fullName evidence="10">Uncharacterized protein</fullName>
    </submittedName>
</protein>
<evidence type="ECO:0000259" key="9">
    <source>
        <dbReference type="Pfam" id="PF14372"/>
    </source>
</evidence>
<dbReference type="InterPro" id="IPR008906">
    <property type="entry name" value="HATC_C_dom"/>
</dbReference>
<reference evidence="10" key="1">
    <citation type="submission" date="2021-02" db="EMBL/GenBank/DDBJ databases">
        <authorList>
            <person name="Nowell W R."/>
        </authorList>
    </citation>
    <scope>NUCLEOTIDE SEQUENCE</scope>
    <source>
        <strain evidence="10">Ploen Becks lab</strain>
    </source>
</reference>
<sequence>MENEDSSLSSDSISDYESDTENDQSSTDLSEKEDDDQPNDLIIDKSSERNQVNSSTQEVIGESSQSQPSSNKRKRFKSSSNLDFDNYFKKENNGYQCKVINKNNLICNQILSQKSSTTSLRYHLKNIHGINCDYVKKTNKISKPKIDEKLVEWIIDDLQAINVVTNKKFGELMNTLDPNYQIPSRNKIDSIIDQLYEKKIIERKQILEKIKSKFHCTSDIWTSSSGDSYISLTLHFINNNNKLDQLLLDIKSFPGTHNYRTISSIIDSILDENGIKQRIASVTSDNASNMIKAFSRLKKMYQVQNIDIVHIRCFAHILHLITSCFLQDENVKSAIKNLRLLLKKIKKKSLKTTLKALCVINREPEITVILDTKTRWNSTYDMIIVALKIKKSLNDLTSKPEHELVHLSLTNEEWNIIENFKEILEPFKKATLDLSSQNLSTSHLYPIIDHLDKHLNKMVNKREYFLYNSAFQKMSLKFEKYWKEIEEFIILSHIIDPRFKLTLIDRNKKNYWKQRLRVLMRQHPNFDQSNQTSTNFVEREFSLIESILYQNDLLTNNEDEIDKFFGTPIVGMNIDPIEWWRLNYTDFSNLSKIAMDYIGAVPTSIQSERYFSIGGLTVTKLRNRLLPEKVNKLMVLWSCGRYFENNKKQTDDQV</sequence>
<comment type="subcellular location">
    <subcellularLocation>
        <location evidence="1">Nucleus</location>
    </subcellularLocation>
</comment>
<accession>A0A814BW25</accession>
<dbReference type="GO" id="GO:0008270">
    <property type="term" value="F:zinc ion binding"/>
    <property type="evidence" value="ECO:0007669"/>
    <property type="project" value="UniProtKB-KW"/>
</dbReference>
<dbReference type="SUPFAM" id="SSF53098">
    <property type="entry name" value="Ribonuclease H-like"/>
    <property type="match status" value="1"/>
</dbReference>
<evidence type="ECO:0000256" key="1">
    <source>
        <dbReference type="ARBA" id="ARBA00004123"/>
    </source>
</evidence>
<keyword evidence="2" id="KW-0479">Metal-binding</keyword>
<feature type="region of interest" description="Disordered" evidence="7">
    <location>
        <begin position="1"/>
        <end position="78"/>
    </location>
</feature>
<feature type="domain" description="hAT-like transposase RNase-H fold" evidence="9">
    <location>
        <begin position="436"/>
        <end position="506"/>
    </location>
</feature>
<dbReference type="AlphaFoldDB" id="A0A814BW25"/>
<evidence type="ECO:0000256" key="4">
    <source>
        <dbReference type="ARBA" id="ARBA00022833"/>
    </source>
</evidence>
<keyword evidence="11" id="KW-1185">Reference proteome</keyword>
<organism evidence="10 11">
    <name type="scientific">Brachionus calyciflorus</name>
    <dbReference type="NCBI Taxonomy" id="104777"/>
    <lineage>
        <taxon>Eukaryota</taxon>
        <taxon>Metazoa</taxon>
        <taxon>Spiralia</taxon>
        <taxon>Gnathifera</taxon>
        <taxon>Rotifera</taxon>
        <taxon>Eurotatoria</taxon>
        <taxon>Monogononta</taxon>
        <taxon>Pseudotrocha</taxon>
        <taxon>Ploima</taxon>
        <taxon>Brachionidae</taxon>
        <taxon>Brachionus</taxon>
    </lineage>
</organism>
<keyword evidence="3" id="KW-0863">Zinc-finger</keyword>
<dbReference type="EMBL" id="CAJNOC010002416">
    <property type="protein sequence ID" value="CAF0931624.1"/>
    <property type="molecule type" value="Genomic_DNA"/>
</dbReference>
<dbReference type="SUPFAM" id="SSF140996">
    <property type="entry name" value="Hermes dimerisation domain"/>
    <property type="match status" value="1"/>
</dbReference>
<feature type="compositionally biased region" description="Polar residues" evidence="7">
    <location>
        <begin position="49"/>
        <end position="68"/>
    </location>
</feature>
<evidence type="ECO:0000256" key="5">
    <source>
        <dbReference type="ARBA" id="ARBA00023125"/>
    </source>
</evidence>
<dbReference type="GO" id="GO:0005634">
    <property type="term" value="C:nucleus"/>
    <property type="evidence" value="ECO:0007669"/>
    <property type="project" value="UniProtKB-SubCell"/>
</dbReference>
<dbReference type="Pfam" id="PF14372">
    <property type="entry name" value="hAT-like_RNase-H"/>
    <property type="match status" value="1"/>
</dbReference>
<dbReference type="InterPro" id="IPR012337">
    <property type="entry name" value="RNaseH-like_sf"/>
</dbReference>
<evidence type="ECO:0000256" key="3">
    <source>
        <dbReference type="ARBA" id="ARBA00022771"/>
    </source>
</evidence>
<evidence type="ECO:0000313" key="10">
    <source>
        <dbReference type="EMBL" id="CAF0931624.1"/>
    </source>
</evidence>
<dbReference type="PANTHER" id="PTHR46481">
    <property type="entry name" value="ZINC FINGER BED DOMAIN-CONTAINING PROTEIN 4"/>
    <property type="match status" value="1"/>
</dbReference>
<evidence type="ECO:0000256" key="6">
    <source>
        <dbReference type="ARBA" id="ARBA00023242"/>
    </source>
</evidence>
<name>A0A814BW25_9BILA</name>
<evidence type="ECO:0000259" key="8">
    <source>
        <dbReference type="Pfam" id="PF05699"/>
    </source>
</evidence>
<feature type="compositionally biased region" description="Low complexity" evidence="7">
    <location>
        <begin position="1"/>
        <end position="13"/>
    </location>
</feature>
<dbReference type="OrthoDB" id="1607513at2759"/>